<dbReference type="AlphaFoldDB" id="A0A1F5BVW9"/>
<dbReference type="Pfam" id="PF00466">
    <property type="entry name" value="Ribosomal_L10"/>
    <property type="match status" value="1"/>
</dbReference>
<evidence type="ECO:0000313" key="7">
    <source>
        <dbReference type="Proteomes" id="UP000176650"/>
    </source>
</evidence>
<keyword evidence="3" id="KW-0687">Ribonucleoprotein</keyword>
<keyword evidence="2 6" id="KW-0689">Ribosomal protein</keyword>
<sequence length="156" mass="17229">MEDVSDKLSENKVFIFTYFSKISVEKIRELRKNLKEKGIGYKVIKKSLLKTALAKAKIDAAGIDIKEGSGSVGVAFSKDDQLSPAKIVYSFSKAKDNETFKVLGGIFDKQMLGIDKIALLAKVNSREDLLAGLLRQFQAPISKLVYALQAIADKKQ</sequence>
<organism evidence="6 7">
    <name type="scientific">Candidatus Azambacteria bacterium RIFCSPLOWO2_01_FULL_46_25</name>
    <dbReference type="NCBI Taxonomy" id="1797298"/>
    <lineage>
        <taxon>Bacteria</taxon>
        <taxon>Candidatus Azamiibacteriota</taxon>
    </lineage>
</organism>
<dbReference type="Gene3D" id="3.30.70.1730">
    <property type="match status" value="1"/>
</dbReference>
<dbReference type="SUPFAM" id="SSF160369">
    <property type="entry name" value="Ribosomal protein L10-like"/>
    <property type="match status" value="1"/>
</dbReference>
<dbReference type="CDD" id="cd05797">
    <property type="entry name" value="Ribosomal_L10"/>
    <property type="match status" value="1"/>
</dbReference>
<accession>A0A1F5BVW9</accession>
<dbReference type="GO" id="GO:0005840">
    <property type="term" value="C:ribosome"/>
    <property type="evidence" value="ECO:0007669"/>
    <property type="project" value="UniProtKB-KW"/>
</dbReference>
<evidence type="ECO:0000256" key="5">
    <source>
        <dbReference type="ARBA" id="ARBA00035502"/>
    </source>
</evidence>
<evidence type="ECO:0000256" key="1">
    <source>
        <dbReference type="ARBA" id="ARBA00008889"/>
    </source>
</evidence>
<name>A0A1F5BVW9_9BACT</name>
<dbReference type="GO" id="GO:1990904">
    <property type="term" value="C:ribonucleoprotein complex"/>
    <property type="evidence" value="ECO:0007669"/>
    <property type="project" value="UniProtKB-KW"/>
</dbReference>
<dbReference type="STRING" id="1797298.A2988_04635"/>
<dbReference type="NCBIfam" id="NF000955">
    <property type="entry name" value="PRK00099.1-1"/>
    <property type="match status" value="1"/>
</dbReference>
<reference evidence="6 7" key="1">
    <citation type="journal article" date="2016" name="Nat. Commun.">
        <title>Thousands of microbial genomes shed light on interconnected biogeochemical processes in an aquifer system.</title>
        <authorList>
            <person name="Anantharaman K."/>
            <person name="Brown C.T."/>
            <person name="Hug L.A."/>
            <person name="Sharon I."/>
            <person name="Castelle C.J."/>
            <person name="Probst A.J."/>
            <person name="Thomas B.C."/>
            <person name="Singh A."/>
            <person name="Wilkins M.J."/>
            <person name="Karaoz U."/>
            <person name="Brodie E.L."/>
            <person name="Williams K.H."/>
            <person name="Hubbard S.S."/>
            <person name="Banfield J.F."/>
        </authorList>
    </citation>
    <scope>NUCLEOTIDE SEQUENCE [LARGE SCALE GENOMIC DNA]</scope>
</reference>
<comment type="caution">
    <text evidence="6">The sequence shown here is derived from an EMBL/GenBank/DDBJ whole genome shotgun (WGS) entry which is preliminary data.</text>
</comment>
<evidence type="ECO:0000256" key="2">
    <source>
        <dbReference type="ARBA" id="ARBA00022980"/>
    </source>
</evidence>
<dbReference type="InterPro" id="IPR043141">
    <property type="entry name" value="Ribosomal_uL10-like_sf"/>
</dbReference>
<evidence type="ECO:0000256" key="4">
    <source>
        <dbReference type="ARBA" id="ARBA00035202"/>
    </source>
</evidence>
<dbReference type="EMBL" id="MEYS01000001">
    <property type="protein sequence ID" value="OGD34751.1"/>
    <property type="molecule type" value="Genomic_DNA"/>
</dbReference>
<gene>
    <name evidence="6" type="ORF">A2988_04635</name>
</gene>
<dbReference type="Proteomes" id="UP000176650">
    <property type="component" value="Unassembled WGS sequence"/>
</dbReference>
<evidence type="ECO:0000313" key="6">
    <source>
        <dbReference type="EMBL" id="OGD34751.1"/>
    </source>
</evidence>
<evidence type="ECO:0000256" key="3">
    <source>
        <dbReference type="ARBA" id="ARBA00023274"/>
    </source>
</evidence>
<dbReference type="InterPro" id="IPR001790">
    <property type="entry name" value="Ribosomal_uL10"/>
</dbReference>
<protein>
    <recommendedName>
        <fullName evidence="4">Large ribosomal subunit protein uL10</fullName>
    </recommendedName>
    <alternativeName>
        <fullName evidence="5">50S ribosomal protein L10</fullName>
    </alternativeName>
</protein>
<comment type="similarity">
    <text evidence="1">Belongs to the universal ribosomal protein uL10 family.</text>
</comment>
<dbReference type="InterPro" id="IPR047865">
    <property type="entry name" value="Ribosomal_uL10_bac_type"/>
</dbReference>
<dbReference type="PANTHER" id="PTHR11560">
    <property type="entry name" value="39S RIBOSOMAL PROTEIN L10, MITOCHONDRIAL"/>
    <property type="match status" value="1"/>
</dbReference>
<proteinExistence type="inferred from homology"/>
<dbReference type="Gene3D" id="6.10.250.290">
    <property type="match status" value="1"/>
</dbReference>